<dbReference type="EMBL" id="KV722370">
    <property type="protein sequence ID" value="OCH92337.1"/>
    <property type="molecule type" value="Genomic_DNA"/>
</dbReference>
<dbReference type="PANTHER" id="PTHR39596:SF2">
    <property type="entry name" value="HET DOMAIN PROTEIN (AFU_ORTHOLOGUE AFUA_1G17550)-RELATED"/>
    <property type="match status" value="1"/>
</dbReference>
<dbReference type="AlphaFoldDB" id="A0A8E2DM63"/>
<keyword evidence="4" id="KW-1185">Reference proteome</keyword>
<feature type="transmembrane region" description="Helical" evidence="1">
    <location>
        <begin position="6"/>
        <end position="29"/>
    </location>
</feature>
<evidence type="ECO:0000313" key="3">
    <source>
        <dbReference type="EMBL" id="OCH92337.1"/>
    </source>
</evidence>
<dbReference type="Pfam" id="PF06985">
    <property type="entry name" value="HET"/>
    <property type="match status" value="1"/>
</dbReference>
<evidence type="ECO:0000259" key="2">
    <source>
        <dbReference type="Pfam" id="PF06985"/>
    </source>
</evidence>
<organism evidence="3 4">
    <name type="scientific">Obba rivulosa</name>
    <dbReference type="NCBI Taxonomy" id="1052685"/>
    <lineage>
        <taxon>Eukaryota</taxon>
        <taxon>Fungi</taxon>
        <taxon>Dikarya</taxon>
        <taxon>Basidiomycota</taxon>
        <taxon>Agaricomycotina</taxon>
        <taxon>Agaricomycetes</taxon>
        <taxon>Polyporales</taxon>
        <taxon>Gelatoporiaceae</taxon>
        <taxon>Obba</taxon>
    </lineage>
</organism>
<accession>A0A8E2DM63</accession>
<keyword evidence="1" id="KW-1133">Transmembrane helix</keyword>
<dbReference type="Proteomes" id="UP000250043">
    <property type="component" value="Unassembled WGS sequence"/>
</dbReference>
<dbReference type="PANTHER" id="PTHR39596">
    <property type="match status" value="1"/>
</dbReference>
<protein>
    <recommendedName>
        <fullName evidence="2">Heterokaryon incompatibility domain-containing protein</fullName>
    </recommendedName>
</protein>
<feature type="domain" description="Heterokaryon incompatibility" evidence="2">
    <location>
        <begin position="391"/>
        <end position="466"/>
    </location>
</feature>
<keyword evidence="1" id="KW-0472">Membrane</keyword>
<reference evidence="3 4" key="1">
    <citation type="submission" date="2016-07" db="EMBL/GenBank/DDBJ databases">
        <title>Draft genome of the white-rot fungus Obba rivulosa 3A-2.</title>
        <authorList>
            <consortium name="DOE Joint Genome Institute"/>
            <person name="Miettinen O."/>
            <person name="Riley R."/>
            <person name="Acob R."/>
            <person name="Barry K."/>
            <person name="Cullen D."/>
            <person name="De Vries R."/>
            <person name="Hainaut M."/>
            <person name="Hatakka A."/>
            <person name="Henrissat B."/>
            <person name="Hilden K."/>
            <person name="Kuo R."/>
            <person name="Labutti K."/>
            <person name="Lipzen A."/>
            <person name="Makela M.R."/>
            <person name="Sandor L."/>
            <person name="Spatafora J.W."/>
            <person name="Grigoriev I.V."/>
            <person name="Hibbett D.S."/>
        </authorList>
    </citation>
    <scope>NUCLEOTIDE SEQUENCE [LARGE SCALE GENOMIC DNA]</scope>
    <source>
        <strain evidence="3 4">3A-2</strain>
    </source>
</reference>
<dbReference type="InterPro" id="IPR010730">
    <property type="entry name" value="HET"/>
</dbReference>
<gene>
    <name evidence="3" type="ORF">OBBRIDRAFT_773476</name>
</gene>
<evidence type="ECO:0000256" key="1">
    <source>
        <dbReference type="SAM" id="Phobius"/>
    </source>
</evidence>
<name>A0A8E2DM63_9APHY</name>
<sequence>MDVCWVLWSVFTTLVGWILQSLFQLFVFVMKPRPSLVRDDILVVKQSNTRNTLSQPLENSEPEQNSDKMRTIQQAVAPATTTCIARDAIWLGAKHDGYSRSPFELYKETRESAIRLRELKQSSILEYAALHQSHLSFGLLEAVIEQELPENLLLRTMPSGAVLMSTNSIPSILRDWLSRVRAVQAVDPEAHKQWYIRARTALEKAHADLEFEVRSPHSSPFRKAGLSPDDVVRILFMLAAIGEALTAASNHFLIMPSKTLNWTVVMAAVDGCDKQLVAEGWCPFTVALLSHSVCRLGYASTTKPVIRAGTGGEGHQKCTSEACAMNTIDTATYKNRHVTDTTCQCPHSKPPLASVMKCLSDGQVPIVIISETDPPCETFQMACLHASDTQYVAISHVWADGLGSTTDDGLPSCQLRRLTALACQLVPEGALWMDGLCVPKDKDMRKRAIGLMGETYKDATAVLVIDSGIRVCSVHARLEERLLRIITSAWMQRLWTFQEVALARKLVFEFIDGLTEIEELLPNLDGMLDVITYNLAAEINRLLKRRELPRYEQRGRPGFGLGDVARALGWRTTSRMEDETLAVSSLLDVDAFELVSLPPEKRMQTMLTRLHHLPANILFIGGKKLTEPGFRWAPETLMIRGGLQLDVSDRDALCTAEGLLATYPCTSFDTTTFRDGETWYLRGTPGNRCFCITNMGVKGDVEEYTCNTILLRTLQPQVIEVGVAVLADKSDQSHALEGEFRPACAYVKRLLITRTSQKVLKRAEAVKILDARESGRLRVFLT</sequence>
<proteinExistence type="predicted"/>
<evidence type="ECO:0000313" key="4">
    <source>
        <dbReference type="Proteomes" id="UP000250043"/>
    </source>
</evidence>
<dbReference type="OrthoDB" id="2426273at2759"/>
<keyword evidence="1" id="KW-0812">Transmembrane</keyword>